<evidence type="ECO:0000256" key="7">
    <source>
        <dbReference type="ARBA" id="ARBA00022679"/>
    </source>
</evidence>
<dbReference type="GO" id="GO:0032259">
    <property type="term" value="P:methylation"/>
    <property type="evidence" value="ECO:0007669"/>
    <property type="project" value="UniProtKB-KW"/>
</dbReference>
<proteinExistence type="inferred from homology"/>
<evidence type="ECO:0000256" key="10">
    <source>
        <dbReference type="ARBA" id="ARBA00031323"/>
    </source>
</evidence>
<evidence type="ECO:0000256" key="3">
    <source>
        <dbReference type="ARBA" id="ARBA00011890"/>
    </source>
</evidence>
<dbReference type="Pfam" id="PF01135">
    <property type="entry name" value="PCMT"/>
    <property type="match status" value="1"/>
</dbReference>
<dbReference type="InterPro" id="IPR029063">
    <property type="entry name" value="SAM-dependent_MTases_sf"/>
</dbReference>
<dbReference type="InterPro" id="IPR000682">
    <property type="entry name" value="PCMT"/>
</dbReference>
<dbReference type="EMBL" id="CP042266">
    <property type="protein sequence ID" value="QDY76958.1"/>
    <property type="molecule type" value="Genomic_DNA"/>
</dbReference>
<dbReference type="KEGG" id="sqz:FQU76_10970"/>
<keyword evidence="7 12" id="KW-0808">Transferase</keyword>
<sequence>MTAPDRDRSARRKVLRTLLDSGALAPDWVPSFEAVPRSAFLPDLMWPFGMDTGTSISVSRSDDSDTWYEYADADVPVVTQWDDGAHAGTEPGRLSTSSASMPSVVARMLRDLDVRPGARVLEIGTGTGWNAALLSHRLGAANVVTVEVDAVVAEAARARLAAVGLHPEVVIGDGLLGHPDGAPYDRIIATVGIRDLPYAWVQQVRPGGLIVAPWGTRYSNVDCVVRLVVAEDGQSASGTFTGAVEFMKARSQRYRVDQAAYLPHGFPGGAVTTVTNLTAADLGLDDRLRHPFAAVSGLLAGGCTLLADRRGPAVSAWLYSLTDLSWAAAVLTDGQAESTVYESGPRRLWGELSRAHQWWVEAGRPDPTCFGLTVTADTTAAWFHASGNALPLPLSEHGGSSGKPVRISRG</sequence>
<evidence type="ECO:0000256" key="6">
    <source>
        <dbReference type="ARBA" id="ARBA00022603"/>
    </source>
</evidence>
<protein>
    <recommendedName>
        <fullName evidence="4">Protein-L-isoaspartate O-methyltransferase</fullName>
        <ecNumber evidence="3">2.1.1.77</ecNumber>
    </recommendedName>
    <alternativeName>
        <fullName evidence="11">L-isoaspartyl protein carboxyl methyltransferase</fullName>
    </alternativeName>
    <alternativeName>
        <fullName evidence="9">Protein L-isoaspartyl methyltransferase</fullName>
    </alternativeName>
    <alternativeName>
        <fullName evidence="10">Protein-beta-aspartate methyltransferase</fullName>
    </alternativeName>
</protein>
<dbReference type="EC" id="2.1.1.77" evidence="3"/>
<dbReference type="SUPFAM" id="SSF53335">
    <property type="entry name" value="S-adenosyl-L-methionine-dependent methyltransferases"/>
    <property type="match status" value="1"/>
</dbReference>
<dbReference type="Proteomes" id="UP000320580">
    <property type="component" value="Chromosome"/>
</dbReference>
<keyword evidence="6 12" id="KW-0489">Methyltransferase</keyword>
<keyword evidence="5" id="KW-0963">Cytoplasm</keyword>
<dbReference type="RefSeq" id="WP_146480248.1">
    <property type="nucleotide sequence ID" value="NZ_CP042266.1"/>
</dbReference>
<evidence type="ECO:0000256" key="1">
    <source>
        <dbReference type="ARBA" id="ARBA00004496"/>
    </source>
</evidence>
<gene>
    <name evidence="12" type="ORF">FQU76_10970</name>
</gene>
<dbReference type="GO" id="GO:0004719">
    <property type="term" value="F:protein-L-isoaspartate (D-aspartate) O-methyltransferase activity"/>
    <property type="evidence" value="ECO:0007669"/>
    <property type="project" value="UniProtKB-EC"/>
</dbReference>
<evidence type="ECO:0000256" key="9">
    <source>
        <dbReference type="ARBA" id="ARBA00030757"/>
    </source>
</evidence>
<name>A0A5B8IEK7_9ACTN</name>
<evidence type="ECO:0000256" key="5">
    <source>
        <dbReference type="ARBA" id="ARBA00022490"/>
    </source>
</evidence>
<dbReference type="Gene3D" id="3.40.50.150">
    <property type="entry name" value="Vaccinia Virus protein VP39"/>
    <property type="match status" value="1"/>
</dbReference>
<accession>A0A5B8IEK7</accession>
<evidence type="ECO:0000313" key="12">
    <source>
        <dbReference type="EMBL" id="QDY76958.1"/>
    </source>
</evidence>
<comment type="similarity">
    <text evidence="2">Belongs to the methyltransferase superfamily. L-isoaspartyl/D-aspartyl protein methyltransferase family.</text>
</comment>
<keyword evidence="13" id="KW-1185">Reference proteome</keyword>
<evidence type="ECO:0000256" key="4">
    <source>
        <dbReference type="ARBA" id="ARBA00013346"/>
    </source>
</evidence>
<keyword evidence="8" id="KW-0949">S-adenosyl-L-methionine</keyword>
<reference evidence="12 13" key="1">
    <citation type="submission" date="2019-07" db="EMBL/GenBank/DDBJ databases">
        <authorList>
            <person name="Zhu P."/>
        </authorList>
    </citation>
    <scope>NUCLEOTIDE SEQUENCE [LARGE SCALE GENOMIC DNA]</scope>
    <source>
        <strain evidence="12 13">SSL-25</strain>
    </source>
</reference>
<evidence type="ECO:0000313" key="13">
    <source>
        <dbReference type="Proteomes" id="UP000320580"/>
    </source>
</evidence>
<evidence type="ECO:0000256" key="8">
    <source>
        <dbReference type="ARBA" id="ARBA00022691"/>
    </source>
</evidence>
<evidence type="ECO:0000256" key="2">
    <source>
        <dbReference type="ARBA" id="ARBA00005369"/>
    </source>
</evidence>
<dbReference type="OrthoDB" id="5143400at2"/>
<dbReference type="PANTHER" id="PTHR11579">
    <property type="entry name" value="PROTEIN-L-ISOASPARTATE O-METHYLTRANSFERASE"/>
    <property type="match status" value="1"/>
</dbReference>
<comment type="subcellular location">
    <subcellularLocation>
        <location evidence="1">Cytoplasm</location>
    </subcellularLocation>
</comment>
<dbReference type="PANTHER" id="PTHR11579:SF0">
    <property type="entry name" value="PROTEIN-L-ISOASPARTATE(D-ASPARTATE) O-METHYLTRANSFERASE"/>
    <property type="match status" value="1"/>
</dbReference>
<dbReference type="GO" id="GO:0005737">
    <property type="term" value="C:cytoplasm"/>
    <property type="evidence" value="ECO:0007669"/>
    <property type="project" value="UniProtKB-SubCell"/>
</dbReference>
<dbReference type="AlphaFoldDB" id="A0A5B8IEK7"/>
<evidence type="ECO:0000256" key="11">
    <source>
        <dbReference type="ARBA" id="ARBA00031350"/>
    </source>
</evidence>
<organism evidence="12 13">
    <name type="scientific">Streptomyces qinzhouensis</name>
    <dbReference type="NCBI Taxonomy" id="2599401"/>
    <lineage>
        <taxon>Bacteria</taxon>
        <taxon>Bacillati</taxon>
        <taxon>Actinomycetota</taxon>
        <taxon>Actinomycetes</taxon>
        <taxon>Kitasatosporales</taxon>
        <taxon>Streptomycetaceae</taxon>
        <taxon>Streptomyces</taxon>
    </lineage>
</organism>